<protein>
    <recommendedName>
        <fullName evidence="2">Alcohol dehydrogenase-like N-terminal domain-containing protein</fullName>
    </recommendedName>
</protein>
<name>A0A1X6NI01_PORUM</name>
<dbReference type="EMBL" id="KV920843">
    <property type="protein sequence ID" value="OSX68248.1"/>
    <property type="molecule type" value="Genomic_DNA"/>
</dbReference>
<dbReference type="InterPro" id="IPR044626">
    <property type="entry name" value="AOR-like"/>
</dbReference>
<dbReference type="InterPro" id="IPR013154">
    <property type="entry name" value="ADH-like_N"/>
</dbReference>
<proteinExistence type="predicted"/>
<evidence type="ECO:0000259" key="2">
    <source>
        <dbReference type="Pfam" id="PF08240"/>
    </source>
</evidence>
<organism evidence="3 4">
    <name type="scientific">Porphyra umbilicalis</name>
    <name type="common">Purple laver</name>
    <name type="synonym">Red alga</name>
    <dbReference type="NCBI Taxonomy" id="2786"/>
    <lineage>
        <taxon>Eukaryota</taxon>
        <taxon>Rhodophyta</taxon>
        <taxon>Bangiophyceae</taxon>
        <taxon>Bangiales</taxon>
        <taxon>Bangiaceae</taxon>
        <taxon>Porphyra</taxon>
    </lineage>
</organism>
<dbReference type="OrthoDB" id="1022at2759"/>
<dbReference type="InterPro" id="IPR011032">
    <property type="entry name" value="GroES-like_sf"/>
</dbReference>
<dbReference type="PANTHER" id="PTHR44573">
    <property type="entry name" value="NADPH-DEPENDENT ALKENAL/ONE OXIDOREDUCTASE, CHLOROPLASTIC"/>
    <property type="match status" value="1"/>
</dbReference>
<dbReference type="Gene3D" id="3.40.50.720">
    <property type="entry name" value="NAD(P)-binding Rossmann-like Domain"/>
    <property type="match status" value="1"/>
</dbReference>
<evidence type="ECO:0000256" key="1">
    <source>
        <dbReference type="ARBA" id="ARBA00023002"/>
    </source>
</evidence>
<dbReference type="Gene3D" id="3.90.180.10">
    <property type="entry name" value="Medium-chain alcohol dehydrogenases, catalytic domain"/>
    <property type="match status" value="1"/>
</dbReference>
<dbReference type="Proteomes" id="UP000218209">
    <property type="component" value="Unassembled WGS sequence"/>
</dbReference>
<gene>
    <name evidence="3" type="ORF">BU14_3145s0001</name>
</gene>
<feature type="non-terminal residue" evidence="3">
    <location>
        <position position="164"/>
    </location>
</feature>
<dbReference type="SUPFAM" id="SSF50129">
    <property type="entry name" value="GroES-like"/>
    <property type="match status" value="1"/>
</dbReference>
<dbReference type="PANTHER" id="PTHR44573:SF4">
    <property type="entry name" value="2-METHYLENE-FURAN-3-ONE REDUCTASE-LIKE"/>
    <property type="match status" value="1"/>
</dbReference>
<reference evidence="3 4" key="1">
    <citation type="submission" date="2017-03" db="EMBL/GenBank/DDBJ databases">
        <title>WGS assembly of Porphyra umbilicalis.</title>
        <authorList>
            <person name="Brawley S.H."/>
            <person name="Blouin N.A."/>
            <person name="Ficko-Blean E."/>
            <person name="Wheeler G.L."/>
            <person name="Lohr M."/>
            <person name="Goodson H.V."/>
            <person name="Jenkins J.W."/>
            <person name="Blaby-Haas C.E."/>
            <person name="Helliwell K.E."/>
            <person name="Chan C."/>
            <person name="Marriage T."/>
            <person name="Bhattacharya D."/>
            <person name="Klein A.S."/>
            <person name="Badis Y."/>
            <person name="Brodie J."/>
            <person name="Cao Y."/>
            <person name="Collen J."/>
            <person name="Dittami S.M."/>
            <person name="Gachon C.M."/>
            <person name="Green B.R."/>
            <person name="Karpowicz S."/>
            <person name="Kim J.W."/>
            <person name="Kudahl U."/>
            <person name="Lin S."/>
            <person name="Michel G."/>
            <person name="Mittag M."/>
            <person name="Olson B.J."/>
            <person name="Pangilinan J."/>
            <person name="Peng Y."/>
            <person name="Qiu H."/>
            <person name="Shu S."/>
            <person name="Singer J.T."/>
            <person name="Smith A.G."/>
            <person name="Sprecher B.N."/>
            <person name="Wagner V."/>
            <person name="Wang W."/>
            <person name="Wang Z.-Y."/>
            <person name="Yan J."/>
            <person name="Yarish C."/>
            <person name="Zoeuner-Riek S."/>
            <person name="Zhuang Y."/>
            <person name="Zou Y."/>
            <person name="Lindquist E.A."/>
            <person name="Grimwood J."/>
            <person name="Barry K."/>
            <person name="Rokhsar D.S."/>
            <person name="Schmutz J."/>
            <person name="Stiller J.W."/>
            <person name="Grossman A.R."/>
            <person name="Prochnik S.E."/>
        </authorList>
    </citation>
    <scope>NUCLEOTIDE SEQUENCE [LARGE SCALE GENOMIC DNA]</scope>
    <source>
        <strain evidence="3">4086291</strain>
    </source>
</reference>
<dbReference type="Pfam" id="PF08240">
    <property type="entry name" value="ADH_N"/>
    <property type="match status" value="1"/>
</dbReference>
<dbReference type="AlphaFoldDB" id="A0A1X6NI01"/>
<evidence type="ECO:0000313" key="3">
    <source>
        <dbReference type="EMBL" id="OSX68248.1"/>
    </source>
</evidence>
<feature type="domain" description="Alcohol dehydrogenase-like N-terminal" evidence="2">
    <location>
        <begin position="32"/>
        <end position="127"/>
    </location>
</feature>
<keyword evidence="4" id="KW-1185">Reference proteome</keyword>
<accession>A0A1X6NI01</accession>
<keyword evidence="1" id="KW-0560">Oxidoreductase</keyword>
<evidence type="ECO:0000313" key="4">
    <source>
        <dbReference type="Proteomes" id="UP000218209"/>
    </source>
</evidence>
<dbReference type="GO" id="GO:0016628">
    <property type="term" value="F:oxidoreductase activity, acting on the CH-CH group of donors, NAD or NADP as acceptor"/>
    <property type="evidence" value="ECO:0007669"/>
    <property type="project" value="InterPro"/>
</dbReference>
<sequence length="164" mass="16793">MATMKALYQEAWGDATDVFKFGPVPALGEPAADQVKVAVRAASLNPIDVKRADGFANKAGYADEALPLLIGYDVAGVVTAVGSDVTRFAVGDAVYGDIIRMSIANRMGGTVAEAVLVDADLLAKKPEALSFAAAAALPVAILTAVDSFDTVKLAPGEKLLITAG</sequence>